<sequence length="44" mass="5046">MKKEAFYSKTEIFALKGSNLSMSFHNTHLFSENPQASQQTIKKP</sequence>
<organism evidence="1 2">
    <name type="scientific">Pedobacter steynii</name>
    <dbReference type="NCBI Taxonomy" id="430522"/>
    <lineage>
        <taxon>Bacteria</taxon>
        <taxon>Pseudomonadati</taxon>
        <taxon>Bacteroidota</taxon>
        <taxon>Sphingobacteriia</taxon>
        <taxon>Sphingobacteriales</taxon>
        <taxon>Sphingobacteriaceae</taxon>
        <taxon>Pedobacter</taxon>
    </lineage>
</organism>
<keyword evidence="2" id="KW-1185">Reference proteome</keyword>
<accession>A0A1G9KBN0</accession>
<dbReference type="RefSeq" id="WP_262502357.1">
    <property type="nucleotide sequence ID" value="NZ_FNGY01000001.1"/>
</dbReference>
<dbReference type="Proteomes" id="UP000183200">
    <property type="component" value="Unassembled WGS sequence"/>
</dbReference>
<reference evidence="2" key="1">
    <citation type="submission" date="2016-10" db="EMBL/GenBank/DDBJ databases">
        <authorList>
            <person name="Varghese N."/>
            <person name="Submissions S."/>
        </authorList>
    </citation>
    <scope>NUCLEOTIDE SEQUENCE [LARGE SCALE GENOMIC DNA]</scope>
    <source>
        <strain evidence="2">DSM 19110</strain>
    </source>
</reference>
<dbReference type="AlphaFoldDB" id="A0A1G9KBN0"/>
<evidence type="ECO:0000313" key="2">
    <source>
        <dbReference type="Proteomes" id="UP000183200"/>
    </source>
</evidence>
<proteinExistence type="predicted"/>
<dbReference type="EMBL" id="FNGY01000001">
    <property type="protein sequence ID" value="SDL47340.1"/>
    <property type="molecule type" value="Genomic_DNA"/>
</dbReference>
<name>A0A1G9KBN0_9SPHI</name>
<gene>
    <name evidence="1" type="ORF">SAMN05421820_101536</name>
</gene>
<protein>
    <submittedName>
        <fullName evidence="1">Uncharacterized protein</fullName>
    </submittedName>
</protein>
<evidence type="ECO:0000313" key="1">
    <source>
        <dbReference type="EMBL" id="SDL47340.1"/>
    </source>
</evidence>